<organism evidence="2 3">
    <name type="scientific">Streptomyces spongiae</name>
    <dbReference type="NCBI Taxonomy" id="565072"/>
    <lineage>
        <taxon>Bacteria</taxon>
        <taxon>Bacillati</taxon>
        <taxon>Actinomycetota</taxon>
        <taxon>Actinomycetes</taxon>
        <taxon>Kitasatosporales</taxon>
        <taxon>Streptomycetaceae</taxon>
        <taxon>Streptomyces</taxon>
    </lineage>
</organism>
<dbReference type="AlphaFoldDB" id="A0A5N8XCH7"/>
<reference evidence="2 3" key="1">
    <citation type="submission" date="2019-07" db="EMBL/GenBank/DDBJ databases">
        <title>New species of Amycolatopsis and Streptomyces.</title>
        <authorList>
            <person name="Duangmal K."/>
            <person name="Teo W.F.A."/>
            <person name="Lipun K."/>
        </authorList>
    </citation>
    <scope>NUCLEOTIDE SEQUENCE [LARGE SCALE GENOMIC DNA]</scope>
    <source>
        <strain evidence="2 3">NBRC 106415</strain>
    </source>
</reference>
<feature type="compositionally biased region" description="Low complexity" evidence="1">
    <location>
        <begin position="215"/>
        <end position="228"/>
    </location>
</feature>
<keyword evidence="3" id="KW-1185">Reference proteome</keyword>
<dbReference type="OrthoDB" id="3522185at2"/>
<protein>
    <submittedName>
        <fullName evidence="2">Uncharacterized protein</fullName>
    </submittedName>
</protein>
<dbReference type="EMBL" id="VJZC01000034">
    <property type="protein sequence ID" value="MPY57152.1"/>
    <property type="molecule type" value="Genomic_DNA"/>
</dbReference>
<dbReference type="RefSeq" id="WP_152770702.1">
    <property type="nucleotide sequence ID" value="NZ_VJZC01000034.1"/>
</dbReference>
<sequence length="241" mass="25718">MTHPVTEQPEGAPAGYTLRFPDSWWQLDLDPSTRDASIRRRIESQVKKAPQLSREQVDELIRSTRRTAREAHARGALRASGMLRILHAGSGPLVLSATTVVLRISVPEDQSEDLADLVVAAGMQLGTQAEGTGLPPGEVELVELPQVGAAGRITRIEDVDHKGTPVPTAVRHTLIPVPNSRDYLVLASSTPNVDLADQFYEVFDAIAESFRFEDPAGTSGAADPAAEAAGGGPMGEADKGR</sequence>
<proteinExistence type="predicted"/>
<evidence type="ECO:0000256" key="1">
    <source>
        <dbReference type="SAM" id="MobiDB-lite"/>
    </source>
</evidence>
<accession>A0A5N8XCH7</accession>
<comment type="caution">
    <text evidence="2">The sequence shown here is derived from an EMBL/GenBank/DDBJ whole genome shotgun (WGS) entry which is preliminary data.</text>
</comment>
<evidence type="ECO:0000313" key="3">
    <source>
        <dbReference type="Proteomes" id="UP000400924"/>
    </source>
</evidence>
<dbReference type="Proteomes" id="UP000400924">
    <property type="component" value="Unassembled WGS sequence"/>
</dbReference>
<feature type="region of interest" description="Disordered" evidence="1">
    <location>
        <begin position="214"/>
        <end position="241"/>
    </location>
</feature>
<evidence type="ECO:0000313" key="2">
    <source>
        <dbReference type="EMBL" id="MPY57152.1"/>
    </source>
</evidence>
<gene>
    <name evidence="2" type="ORF">FNH08_08170</name>
</gene>
<name>A0A5N8XCH7_9ACTN</name>